<gene>
    <name evidence="1" type="ORF">B0H17DRAFT_831293</name>
</gene>
<feature type="non-terminal residue" evidence="1">
    <location>
        <position position="1"/>
    </location>
</feature>
<dbReference type="AlphaFoldDB" id="A0AAD7GCD5"/>
<protein>
    <submittedName>
        <fullName evidence="1">Uncharacterized protein</fullName>
    </submittedName>
</protein>
<organism evidence="1 2">
    <name type="scientific">Mycena rosella</name>
    <name type="common">Pink bonnet</name>
    <name type="synonym">Agaricus rosellus</name>
    <dbReference type="NCBI Taxonomy" id="1033263"/>
    <lineage>
        <taxon>Eukaryota</taxon>
        <taxon>Fungi</taxon>
        <taxon>Dikarya</taxon>
        <taxon>Basidiomycota</taxon>
        <taxon>Agaricomycotina</taxon>
        <taxon>Agaricomycetes</taxon>
        <taxon>Agaricomycetidae</taxon>
        <taxon>Agaricales</taxon>
        <taxon>Marasmiineae</taxon>
        <taxon>Mycenaceae</taxon>
        <taxon>Mycena</taxon>
    </lineage>
</organism>
<proteinExistence type="predicted"/>
<name>A0AAD7GCD5_MYCRO</name>
<reference evidence="1" key="1">
    <citation type="submission" date="2023-03" db="EMBL/GenBank/DDBJ databases">
        <title>Massive genome expansion in bonnet fungi (Mycena s.s.) driven by repeated elements and novel gene families across ecological guilds.</title>
        <authorList>
            <consortium name="Lawrence Berkeley National Laboratory"/>
            <person name="Harder C.B."/>
            <person name="Miyauchi S."/>
            <person name="Viragh M."/>
            <person name="Kuo A."/>
            <person name="Thoen E."/>
            <person name="Andreopoulos B."/>
            <person name="Lu D."/>
            <person name="Skrede I."/>
            <person name="Drula E."/>
            <person name="Henrissat B."/>
            <person name="Morin E."/>
            <person name="Kohler A."/>
            <person name="Barry K."/>
            <person name="LaButti K."/>
            <person name="Morin E."/>
            <person name="Salamov A."/>
            <person name="Lipzen A."/>
            <person name="Mereny Z."/>
            <person name="Hegedus B."/>
            <person name="Baldrian P."/>
            <person name="Stursova M."/>
            <person name="Weitz H."/>
            <person name="Taylor A."/>
            <person name="Grigoriev I.V."/>
            <person name="Nagy L.G."/>
            <person name="Martin F."/>
            <person name="Kauserud H."/>
        </authorList>
    </citation>
    <scope>NUCLEOTIDE SEQUENCE</scope>
    <source>
        <strain evidence="1">CBHHK067</strain>
    </source>
</reference>
<keyword evidence="2" id="KW-1185">Reference proteome</keyword>
<feature type="non-terminal residue" evidence="1">
    <location>
        <position position="94"/>
    </location>
</feature>
<evidence type="ECO:0000313" key="1">
    <source>
        <dbReference type="EMBL" id="KAJ7687826.1"/>
    </source>
</evidence>
<sequence length="94" mass="10917">KLRDAVFNFLAATALWNTQWFNKPKFHLFVHLVSHIRRFGLLILYATETFESFNLVIRLRSVHSSKHAPSMDIGRSFAHLHAIRHLVSGGFVHH</sequence>
<evidence type="ECO:0000313" key="2">
    <source>
        <dbReference type="Proteomes" id="UP001221757"/>
    </source>
</evidence>
<dbReference type="Proteomes" id="UP001221757">
    <property type="component" value="Unassembled WGS sequence"/>
</dbReference>
<accession>A0AAD7GCD5</accession>
<comment type="caution">
    <text evidence="1">The sequence shown here is derived from an EMBL/GenBank/DDBJ whole genome shotgun (WGS) entry which is preliminary data.</text>
</comment>
<dbReference type="EMBL" id="JARKIE010000084">
    <property type="protein sequence ID" value="KAJ7687826.1"/>
    <property type="molecule type" value="Genomic_DNA"/>
</dbReference>